<dbReference type="FunFam" id="3.40.50.300:FF:000016">
    <property type="entry name" value="Oligopeptide ABC transporter ATP-binding component"/>
    <property type="match status" value="1"/>
</dbReference>
<dbReference type="Gene3D" id="3.40.50.300">
    <property type="entry name" value="P-loop containing nucleotide triphosphate hydrolases"/>
    <property type="match status" value="2"/>
</dbReference>
<dbReference type="InterPro" id="IPR013563">
    <property type="entry name" value="Oligopep_ABC_C"/>
</dbReference>
<evidence type="ECO:0000256" key="5">
    <source>
        <dbReference type="SAM" id="MobiDB-lite"/>
    </source>
</evidence>
<comment type="similarity">
    <text evidence="1">Belongs to the ABC transporter superfamily.</text>
</comment>
<dbReference type="EMBL" id="QSVB01000001">
    <property type="protein sequence ID" value="RGN93844.1"/>
    <property type="molecule type" value="Genomic_DNA"/>
</dbReference>
<dbReference type="CDD" id="cd03257">
    <property type="entry name" value="ABC_NikE_OppD_transporters"/>
    <property type="match status" value="2"/>
</dbReference>
<evidence type="ECO:0000313" key="8">
    <source>
        <dbReference type="Proteomes" id="UP000260841"/>
    </source>
</evidence>
<dbReference type="PANTHER" id="PTHR43776:SF8">
    <property type="entry name" value="ABC TRANSPORTER, ATP-BINDING PROTEIN"/>
    <property type="match status" value="1"/>
</dbReference>
<keyword evidence="3" id="KW-0547">Nucleotide-binding</keyword>
<dbReference type="Pfam" id="PF08352">
    <property type="entry name" value="oligo_HPY"/>
    <property type="match status" value="1"/>
</dbReference>
<dbReference type="AlphaFoldDB" id="A0A3E5EZE7"/>
<reference evidence="7 8" key="1">
    <citation type="submission" date="2018-08" db="EMBL/GenBank/DDBJ databases">
        <title>A genome reference for cultivated species of the human gut microbiota.</title>
        <authorList>
            <person name="Zou Y."/>
            <person name="Xue W."/>
            <person name="Luo G."/>
        </authorList>
    </citation>
    <scope>NUCLEOTIDE SEQUENCE [LARGE SCALE GENOMIC DNA]</scope>
    <source>
        <strain evidence="7 8">OM03-2</strain>
    </source>
</reference>
<feature type="domain" description="ABC transporter" evidence="6">
    <location>
        <begin position="286"/>
        <end position="523"/>
    </location>
</feature>
<dbReference type="Proteomes" id="UP000260841">
    <property type="component" value="Unassembled WGS sequence"/>
</dbReference>
<dbReference type="PROSITE" id="PS50893">
    <property type="entry name" value="ABC_TRANSPORTER_2"/>
    <property type="match status" value="2"/>
</dbReference>
<dbReference type="InterPro" id="IPR017871">
    <property type="entry name" value="ABC_transporter-like_CS"/>
</dbReference>
<dbReference type="NCBIfam" id="NF008453">
    <property type="entry name" value="PRK11308.1"/>
    <property type="match status" value="2"/>
</dbReference>
<keyword evidence="4 7" id="KW-0067">ATP-binding</keyword>
<dbReference type="InterPro" id="IPR003439">
    <property type="entry name" value="ABC_transporter-like_ATP-bd"/>
</dbReference>
<accession>A0A3E5EZE7</accession>
<gene>
    <name evidence="7" type="ORF">DXB36_00980</name>
</gene>
<evidence type="ECO:0000256" key="3">
    <source>
        <dbReference type="ARBA" id="ARBA00022741"/>
    </source>
</evidence>
<dbReference type="InterPro" id="IPR050319">
    <property type="entry name" value="ABC_transp_ATP-bind"/>
</dbReference>
<sequence>MYLNDEAVLKVENLRVGFGEEEKREVVRNISFQIKKGEVLCLVGESGSGKSVTAFSIMQLFHGTTGMILGGKILVNGTNLAELSEKEMQKRRGNEIAMVFQEPMTSLNPVITIGVQMARAMRLHQKLEKQKVREKSIQLLEKVGIKHAEKTLYAYPHEVSGGMRQRIMIAMAMINKPSLLICDEPTSALDVIVQDQIIKLIKSLCVQEEMAVLFITHDMSVVAQIADQIAVMHHGKIVESDEKKKILFCPKNEYTKRLICDAMAMQKEKNEESDILSDKINEQIILKVSDLKKYYKMPGEKLLEKSRKFVALEDISFELRKGETIGIVGESGCGKTTLGQLICGIQTKSDGNIQYAEKAQIIFQDPYSSLNPKMKVEDLIAEPYDAKHRYKKKNTKERQKKIEMCMSQARLDPAYRYCYPKELSGGLRQRVGIARALMADAGLVICDEVVSALDVSIQSQIMKLFLEIKETKGISYVFISHDFHVVRYISDWILVLYNGRMVEYARSDKLFEQPLHPYTRELLRAIPNIRKTNIEESSESKGRKEECKEQDDIKNNIERTTMDTGCPYRKRCQHRTEECERKRPEWRKAEEEHWVACRKIKSFVNI</sequence>
<proteinExistence type="inferred from homology"/>
<evidence type="ECO:0000256" key="2">
    <source>
        <dbReference type="ARBA" id="ARBA00022448"/>
    </source>
</evidence>
<comment type="caution">
    <text evidence="7">The sequence shown here is derived from an EMBL/GenBank/DDBJ whole genome shotgun (WGS) entry which is preliminary data.</text>
</comment>
<dbReference type="RefSeq" id="WP_117605745.1">
    <property type="nucleotide sequence ID" value="NZ_QSPL01000006.1"/>
</dbReference>
<evidence type="ECO:0000256" key="1">
    <source>
        <dbReference type="ARBA" id="ARBA00005417"/>
    </source>
</evidence>
<evidence type="ECO:0000259" key="6">
    <source>
        <dbReference type="PROSITE" id="PS50893"/>
    </source>
</evidence>
<dbReference type="PANTHER" id="PTHR43776">
    <property type="entry name" value="TRANSPORT ATP-BINDING PROTEIN"/>
    <property type="match status" value="1"/>
</dbReference>
<organism evidence="7 8">
    <name type="scientific">Dorea formicigenerans</name>
    <dbReference type="NCBI Taxonomy" id="39486"/>
    <lineage>
        <taxon>Bacteria</taxon>
        <taxon>Bacillati</taxon>
        <taxon>Bacillota</taxon>
        <taxon>Clostridia</taxon>
        <taxon>Lachnospirales</taxon>
        <taxon>Lachnospiraceae</taxon>
        <taxon>Dorea</taxon>
    </lineage>
</organism>
<dbReference type="InterPro" id="IPR027417">
    <property type="entry name" value="P-loop_NTPase"/>
</dbReference>
<keyword evidence="2" id="KW-0813">Transport</keyword>
<evidence type="ECO:0000313" key="7">
    <source>
        <dbReference type="EMBL" id="RGN93844.1"/>
    </source>
</evidence>
<dbReference type="SMART" id="SM00382">
    <property type="entry name" value="AAA"/>
    <property type="match status" value="2"/>
</dbReference>
<dbReference type="GO" id="GO:0015833">
    <property type="term" value="P:peptide transport"/>
    <property type="evidence" value="ECO:0007669"/>
    <property type="project" value="InterPro"/>
</dbReference>
<dbReference type="GO" id="GO:0005524">
    <property type="term" value="F:ATP binding"/>
    <property type="evidence" value="ECO:0007669"/>
    <property type="project" value="UniProtKB-KW"/>
</dbReference>
<dbReference type="InterPro" id="IPR003593">
    <property type="entry name" value="AAA+_ATPase"/>
</dbReference>
<feature type="region of interest" description="Disordered" evidence="5">
    <location>
        <begin position="534"/>
        <end position="554"/>
    </location>
</feature>
<dbReference type="GO" id="GO:0055085">
    <property type="term" value="P:transmembrane transport"/>
    <property type="evidence" value="ECO:0007669"/>
    <property type="project" value="UniProtKB-ARBA"/>
</dbReference>
<evidence type="ECO:0000256" key="4">
    <source>
        <dbReference type="ARBA" id="ARBA00022840"/>
    </source>
</evidence>
<dbReference type="GO" id="GO:0016887">
    <property type="term" value="F:ATP hydrolysis activity"/>
    <property type="evidence" value="ECO:0007669"/>
    <property type="project" value="InterPro"/>
</dbReference>
<protein>
    <submittedName>
        <fullName evidence="7">ABC transporter ATP-binding protein</fullName>
    </submittedName>
</protein>
<dbReference type="NCBIfam" id="TIGR01727">
    <property type="entry name" value="oligo_HPY"/>
    <property type="match status" value="1"/>
</dbReference>
<dbReference type="SUPFAM" id="SSF52540">
    <property type="entry name" value="P-loop containing nucleoside triphosphate hydrolases"/>
    <property type="match status" value="2"/>
</dbReference>
<feature type="domain" description="ABC transporter" evidence="6">
    <location>
        <begin position="9"/>
        <end position="259"/>
    </location>
</feature>
<dbReference type="PROSITE" id="PS00211">
    <property type="entry name" value="ABC_TRANSPORTER_1"/>
    <property type="match status" value="1"/>
</dbReference>
<name>A0A3E5EZE7_9FIRM</name>
<dbReference type="Pfam" id="PF00005">
    <property type="entry name" value="ABC_tran"/>
    <property type="match status" value="2"/>
</dbReference>